<dbReference type="EMBL" id="JAVRQU010000028">
    <property type="protein sequence ID" value="KAK5689875.1"/>
    <property type="molecule type" value="Genomic_DNA"/>
</dbReference>
<gene>
    <name evidence="1" type="ORF">LTR97_012635</name>
</gene>
<sequence>MAFWEGSFQVMHPLTPSTIMQLQLEDSEQLATNTYTKDTLGTDVVLSDCRMAQSFAMAVIRDGPVIRQEHQREDQIVRDREMARSLDDDAHRPYGHDNVFPLPQQIIVKNLRRV</sequence>
<comment type="caution">
    <text evidence="1">The sequence shown here is derived from an EMBL/GenBank/DDBJ whole genome shotgun (WGS) entry which is preliminary data.</text>
</comment>
<reference evidence="1" key="1">
    <citation type="submission" date="2023-08" db="EMBL/GenBank/DDBJ databases">
        <title>Black Yeasts Isolated from many extreme environments.</title>
        <authorList>
            <person name="Coleine C."/>
            <person name="Stajich J.E."/>
            <person name="Selbmann L."/>
        </authorList>
    </citation>
    <scope>NUCLEOTIDE SEQUENCE</scope>
    <source>
        <strain evidence="1">CCFEE 5810</strain>
    </source>
</reference>
<organism evidence="1 2">
    <name type="scientific">Elasticomyces elasticus</name>
    <dbReference type="NCBI Taxonomy" id="574655"/>
    <lineage>
        <taxon>Eukaryota</taxon>
        <taxon>Fungi</taxon>
        <taxon>Dikarya</taxon>
        <taxon>Ascomycota</taxon>
        <taxon>Pezizomycotina</taxon>
        <taxon>Dothideomycetes</taxon>
        <taxon>Dothideomycetidae</taxon>
        <taxon>Mycosphaerellales</taxon>
        <taxon>Teratosphaeriaceae</taxon>
        <taxon>Elasticomyces</taxon>
    </lineage>
</organism>
<dbReference type="Proteomes" id="UP001310594">
    <property type="component" value="Unassembled WGS sequence"/>
</dbReference>
<evidence type="ECO:0000313" key="1">
    <source>
        <dbReference type="EMBL" id="KAK5689875.1"/>
    </source>
</evidence>
<evidence type="ECO:0000313" key="2">
    <source>
        <dbReference type="Proteomes" id="UP001310594"/>
    </source>
</evidence>
<protein>
    <submittedName>
        <fullName evidence="1">Uncharacterized protein</fullName>
    </submittedName>
</protein>
<proteinExistence type="predicted"/>
<dbReference type="AlphaFoldDB" id="A0AAN7VZI6"/>
<name>A0AAN7VZI6_9PEZI</name>
<accession>A0AAN7VZI6</accession>